<dbReference type="InterPro" id="IPR000192">
    <property type="entry name" value="Aminotrans_V_dom"/>
</dbReference>
<gene>
    <name evidence="3" type="ORF">SAMN04488112_106170</name>
</gene>
<dbReference type="InterPro" id="IPR015424">
    <property type="entry name" value="PyrdxlP-dep_Trfase"/>
</dbReference>
<dbReference type="EMBL" id="FMZA01000006">
    <property type="protein sequence ID" value="SDC34697.1"/>
    <property type="molecule type" value="Genomic_DNA"/>
</dbReference>
<keyword evidence="3" id="KW-0032">Aminotransferase</keyword>
<dbReference type="RefSeq" id="WP_091567753.1">
    <property type="nucleotide sequence ID" value="NZ_FMZA01000006.1"/>
</dbReference>
<feature type="domain" description="Aminotransferase class V" evidence="1">
    <location>
        <begin position="129"/>
        <end position="232"/>
    </location>
</feature>
<dbReference type="Pfam" id="PF00266">
    <property type="entry name" value="Aminotran_5"/>
    <property type="match status" value="1"/>
</dbReference>
<dbReference type="SUPFAM" id="SSF53383">
    <property type="entry name" value="PLP-dependent transferases"/>
    <property type="match status" value="1"/>
</dbReference>
<evidence type="ECO:0000313" key="4">
    <source>
        <dbReference type="Proteomes" id="UP000199387"/>
    </source>
</evidence>
<dbReference type="Gene3D" id="3.40.640.10">
    <property type="entry name" value="Type I PLP-dependent aspartate aminotransferase-like (Major domain)"/>
    <property type="match status" value="1"/>
</dbReference>
<evidence type="ECO:0000313" key="3">
    <source>
        <dbReference type="EMBL" id="SDC34697.1"/>
    </source>
</evidence>
<sequence>MNRETRATHLLPLMDLAEAQQRQFHLVEVIARHFQGEEMFQRGDVGLHPAEKRPRFTARVEKVLAEVFGAEDAVLVRGAGSGAIRSLLGALLTPGASLFLHRAPVYTTTEETLRLFQLRPVYIDYNDRKEVRQAIKEHPECRLFYIQHARQQPADVYDPGGLIREVRRVRPEMILVTDDNYCVFKVPRIGVELGADYTAFSGFKLLGPEGVGVVVGREANVSEIRRRNYSGGGQVQGWEAMDLLRSLVWAPVSLAVQNKQTDQLCRRLETGEVPGVARVWMSNSQSKNVIVEWKAPVASQVIAASEKYGAAVYPVGAESRYEILPMIYRVSGSFLQARPELAERGIRINPMKAGADTVIRILRQAVAEVSAIF</sequence>
<dbReference type="Pfam" id="PF22475">
    <property type="entry name" value="YhfS-like_C"/>
    <property type="match status" value="1"/>
</dbReference>
<dbReference type="Proteomes" id="UP000199387">
    <property type="component" value="Unassembled WGS sequence"/>
</dbReference>
<accession>A0A1G6KUU4</accession>
<evidence type="ECO:0000259" key="1">
    <source>
        <dbReference type="Pfam" id="PF00266"/>
    </source>
</evidence>
<feature type="domain" description="YhfS-like C-terminal" evidence="2">
    <location>
        <begin position="262"/>
        <end position="362"/>
    </location>
</feature>
<dbReference type="AlphaFoldDB" id="A0A1G6KUU4"/>
<dbReference type="InterPro" id="IPR054718">
    <property type="entry name" value="YhfS-like_C"/>
</dbReference>
<dbReference type="GO" id="GO:0008483">
    <property type="term" value="F:transaminase activity"/>
    <property type="evidence" value="ECO:0007669"/>
    <property type="project" value="UniProtKB-KW"/>
</dbReference>
<keyword evidence="3" id="KW-0808">Transferase</keyword>
<dbReference type="InterPro" id="IPR015421">
    <property type="entry name" value="PyrdxlP-dep_Trfase_major"/>
</dbReference>
<protein>
    <submittedName>
        <fullName evidence="3">Aminotransferase class-V</fullName>
    </submittedName>
</protein>
<keyword evidence="4" id="KW-1185">Reference proteome</keyword>
<dbReference type="OrthoDB" id="9787096at2"/>
<name>A0A1G6KUU4_9BACL</name>
<dbReference type="Gene3D" id="3.90.1150.130">
    <property type="match status" value="1"/>
</dbReference>
<reference evidence="3 4" key="1">
    <citation type="submission" date="2016-10" db="EMBL/GenBank/DDBJ databases">
        <authorList>
            <person name="de Groot N.N."/>
        </authorList>
    </citation>
    <scope>NUCLEOTIDE SEQUENCE [LARGE SCALE GENOMIC DNA]</scope>
    <source>
        <strain evidence="3 4">DSM 45514</strain>
    </source>
</reference>
<dbReference type="STRING" id="1236220.SAMN04488112_106170"/>
<proteinExistence type="predicted"/>
<organism evidence="3 4">
    <name type="scientific">Melghirimyces thermohalophilus</name>
    <dbReference type="NCBI Taxonomy" id="1236220"/>
    <lineage>
        <taxon>Bacteria</taxon>
        <taxon>Bacillati</taxon>
        <taxon>Bacillota</taxon>
        <taxon>Bacilli</taxon>
        <taxon>Bacillales</taxon>
        <taxon>Thermoactinomycetaceae</taxon>
        <taxon>Melghirimyces</taxon>
    </lineage>
</organism>
<evidence type="ECO:0000259" key="2">
    <source>
        <dbReference type="Pfam" id="PF22475"/>
    </source>
</evidence>